<dbReference type="OrthoDB" id="2379631at2759"/>
<name>A0A197JA54_9FUNG</name>
<keyword evidence="3" id="KW-1185">Reference proteome</keyword>
<dbReference type="EMBL" id="KV442362">
    <property type="protein sequence ID" value="OAQ21968.1"/>
    <property type="molecule type" value="Genomic_DNA"/>
</dbReference>
<evidence type="ECO:0000256" key="1">
    <source>
        <dbReference type="SAM" id="MobiDB-lite"/>
    </source>
</evidence>
<proteinExistence type="predicted"/>
<organism evidence="2 3">
    <name type="scientific">Linnemannia elongata AG-77</name>
    <dbReference type="NCBI Taxonomy" id="1314771"/>
    <lineage>
        <taxon>Eukaryota</taxon>
        <taxon>Fungi</taxon>
        <taxon>Fungi incertae sedis</taxon>
        <taxon>Mucoromycota</taxon>
        <taxon>Mortierellomycotina</taxon>
        <taxon>Mortierellomycetes</taxon>
        <taxon>Mortierellales</taxon>
        <taxon>Mortierellaceae</taxon>
        <taxon>Linnemannia</taxon>
    </lineage>
</organism>
<reference evidence="2 3" key="1">
    <citation type="submission" date="2016-05" db="EMBL/GenBank/DDBJ databases">
        <title>Genome sequencing reveals origins of a unique bacterial endosymbiosis in the earliest lineages of terrestrial Fungi.</title>
        <authorList>
            <consortium name="DOE Joint Genome Institute"/>
            <person name="Uehling J."/>
            <person name="Gryganskyi A."/>
            <person name="Hameed K."/>
            <person name="Tschaplinski T."/>
            <person name="Misztal P."/>
            <person name="Wu S."/>
            <person name="Desiro A."/>
            <person name="Vande Pol N."/>
            <person name="Du Z.-Y."/>
            <person name="Zienkiewicz A."/>
            <person name="Zienkiewicz K."/>
            <person name="Morin E."/>
            <person name="Tisserant E."/>
            <person name="Splivallo R."/>
            <person name="Hainaut M."/>
            <person name="Henrissat B."/>
            <person name="Ohm R."/>
            <person name="Kuo A."/>
            <person name="Yan J."/>
            <person name="Lipzen A."/>
            <person name="Nolan M."/>
            <person name="Labutti K."/>
            <person name="Barry K."/>
            <person name="Goldstein A."/>
            <person name="Labbe J."/>
            <person name="Schadt C."/>
            <person name="Tuskan G."/>
            <person name="Grigoriev I."/>
            <person name="Martin F."/>
            <person name="Vilgalys R."/>
            <person name="Bonito G."/>
        </authorList>
    </citation>
    <scope>NUCLEOTIDE SEQUENCE [LARGE SCALE GENOMIC DNA]</scope>
    <source>
        <strain evidence="2 3">AG-77</strain>
    </source>
</reference>
<feature type="region of interest" description="Disordered" evidence="1">
    <location>
        <begin position="174"/>
        <end position="218"/>
    </location>
</feature>
<dbReference type="Proteomes" id="UP000078512">
    <property type="component" value="Unassembled WGS sequence"/>
</dbReference>
<feature type="compositionally biased region" description="Acidic residues" evidence="1">
    <location>
        <begin position="177"/>
        <end position="206"/>
    </location>
</feature>
<protein>
    <submittedName>
        <fullName evidence="2">Uncharacterized protein</fullName>
    </submittedName>
</protein>
<evidence type="ECO:0000313" key="3">
    <source>
        <dbReference type="Proteomes" id="UP000078512"/>
    </source>
</evidence>
<dbReference type="AlphaFoldDB" id="A0A197JA54"/>
<sequence>MTKKSKKINQENLANVASDAISDLMHSLLTDVVNKMQDDGVILDLDRAIEIVDEVSATIGVEGVRLRRANVERRNVSRRSTKVDNKKSPSVANVTWVPHPKDKKLEYTKAIEIGKRYVLRKVGTNRIMGLLDKTKVDDKKLGYGLKDDNLTIVNSAEMLMLRARGFEMDKRVVAAVDDSEEEDSEEDSDEEEDSDVEDSDEEEEEPVVSTHRGKSKRK</sequence>
<accession>A0A197JA54</accession>
<evidence type="ECO:0000313" key="2">
    <source>
        <dbReference type="EMBL" id="OAQ21968.1"/>
    </source>
</evidence>
<gene>
    <name evidence="2" type="ORF">K457DRAFT_26560</name>
</gene>